<reference evidence="2 3" key="1">
    <citation type="journal article" date="2018" name="Front. Microbiol.">
        <title>Genome-Wide Analysis of Corynespora cassiicola Leaf Fall Disease Putative Effectors.</title>
        <authorList>
            <person name="Lopez D."/>
            <person name="Ribeiro S."/>
            <person name="Label P."/>
            <person name="Fumanal B."/>
            <person name="Venisse J.S."/>
            <person name="Kohler A."/>
            <person name="de Oliveira R.R."/>
            <person name="Labutti K."/>
            <person name="Lipzen A."/>
            <person name="Lail K."/>
            <person name="Bauer D."/>
            <person name="Ohm R.A."/>
            <person name="Barry K.W."/>
            <person name="Spatafora J."/>
            <person name="Grigoriev I.V."/>
            <person name="Martin F.M."/>
            <person name="Pujade-Renaud V."/>
        </authorList>
    </citation>
    <scope>NUCLEOTIDE SEQUENCE [LARGE SCALE GENOMIC DNA]</scope>
    <source>
        <strain evidence="2 3">Philippines</strain>
    </source>
</reference>
<dbReference type="OrthoDB" id="3788048at2759"/>
<dbReference type="EMBL" id="KZ678211">
    <property type="protein sequence ID" value="PSN58715.1"/>
    <property type="molecule type" value="Genomic_DNA"/>
</dbReference>
<dbReference type="AlphaFoldDB" id="A0A2T2MZS8"/>
<evidence type="ECO:0000256" key="1">
    <source>
        <dbReference type="SAM" id="MobiDB-lite"/>
    </source>
</evidence>
<accession>A0A2T2MZS8</accession>
<name>A0A2T2MZS8_CORCC</name>
<feature type="region of interest" description="Disordered" evidence="1">
    <location>
        <begin position="178"/>
        <end position="216"/>
    </location>
</feature>
<protein>
    <submittedName>
        <fullName evidence="2">Uncharacterized protein</fullName>
    </submittedName>
</protein>
<evidence type="ECO:0000313" key="3">
    <source>
        <dbReference type="Proteomes" id="UP000240883"/>
    </source>
</evidence>
<organism evidence="2 3">
    <name type="scientific">Corynespora cassiicola Philippines</name>
    <dbReference type="NCBI Taxonomy" id="1448308"/>
    <lineage>
        <taxon>Eukaryota</taxon>
        <taxon>Fungi</taxon>
        <taxon>Dikarya</taxon>
        <taxon>Ascomycota</taxon>
        <taxon>Pezizomycotina</taxon>
        <taxon>Dothideomycetes</taxon>
        <taxon>Pleosporomycetidae</taxon>
        <taxon>Pleosporales</taxon>
        <taxon>Corynesporascaceae</taxon>
        <taxon>Corynespora</taxon>
    </lineage>
</organism>
<dbReference type="STRING" id="1448308.A0A2T2MZS8"/>
<keyword evidence="3" id="KW-1185">Reference proteome</keyword>
<proteinExistence type="predicted"/>
<evidence type="ECO:0000313" key="2">
    <source>
        <dbReference type="EMBL" id="PSN58715.1"/>
    </source>
</evidence>
<gene>
    <name evidence="2" type="ORF">BS50DRAFT_509925</name>
</gene>
<dbReference type="Proteomes" id="UP000240883">
    <property type="component" value="Unassembled WGS sequence"/>
</dbReference>
<sequence length="237" mass="27379">MFKPLSTTYSKELTTHLHSGQGLSVVKESNFFRLFWNTWVCTSTRGLVLRSFEATGISPLQRNVILQRFAKDTAEAFESSTSSSSVYSGKDWLKIETLLRKIAKDESSKELRKISCSLHHISIQNSLLHHEVSGFREALKTRKKKKKKSKALRLQLKEENYGGAVFYFPHRAERACGYERTKHGEQERDQLEKEKKERDQAKVEKAKEATECRAQRERNKQVCDTVKAVKLPRGCKR</sequence>